<proteinExistence type="predicted"/>
<protein>
    <submittedName>
        <fullName evidence="2">Uncharacterized protein</fullName>
    </submittedName>
</protein>
<keyword evidence="1" id="KW-0175">Coiled coil</keyword>
<name>A0A8D8SQN3_9HEMI</name>
<dbReference type="AlphaFoldDB" id="A0A8D8SQN3"/>
<sequence>MTLELMSPIFQTPGEECHLLDLILFHPVYCTTCTLALTLQSSSIDTELSLYKLNGTIWNKLDTIVLGLKNNFIMALHTTHDRKFVSVAEFISTEPSLEAGVTQLLYEITIGEKLVFVKEFSTGGDSSTTNLLIMWHYEQDSYLAISRQSDGAVTNHDAFNKGIDEEITHERESRDDQDQVEQILATVDEEQNSFNENVRENEIEKSDDNLPDNEDVNTKTIMKENQDNTRENYNKDANAMKIEENQDKIRRGDLEIKESDEDYENETEDIELKEEIKDETRSWIEIYVKSDGEWELFGVLTLLRPVVTCMLTFLTADDNLYLGIVTRSSNMSTTSSTLYRFDFKQNQFLFHQMLNSQNAIEMKHMRWSQGEDLLIVSERDVSQNIVTSMIYKYTDGIFVPLQHIVSMDTQYLSWLYVPTLGLNQGSPLLLLAAHVNNKLGLSVYQYGTHGSLFKQQTSTLWFHETFSSEIRSIRAVDVNGLVVLTLTYKDSNSVSSVPNMFVFRYTSHNDQLSLLNKEINQMMSEIEQCDPNVLKRKIENGVERNETRVHFSVPVILYNADVQYVYTEELFSKESSVNMYIDLAVQDLEHFLLNVDEEIQTITSLISGTKYIFDDVTVPHLALQCEHGCSFTNLTLTSLNSQPMDTLLGNTINKQTGIHRSNASLFFTNLALQEHFLFDNINECSLRDMMAWQNRTYDVYAVDGGVTFEKNVTLLVQADVGLVEEWTMVPYGDANEDPNHTVGQFDYDKMSPQTNLHLVYSMDYVDYPPVHVNYYYYDSQSNNGEWQIVPIINHIYSDFDYDLDYD</sequence>
<accession>A0A8D8SQN3</accession>
<feature type="coiled-coil region" evidence="1">
    <location>
        <begin position="223"/>
        <end position="276"/>
    </location>
</feature>
<dbReference type="EMBL" id="HBUF01233223">
    <property type="protein sequence ID" value="CAG6674196.1"/>
    <property type="molecule type" value="Transcribed_RNA"/>
</dbReference>
<evidence type="ECO:0000256" key="1">
    <source>
        <dbReference type="SAM" id="Coils"/>
    </source>
</evidence>
<evidence type="ECO:0000313" key="2">
    <source>
        <dbReference type="EMBL" id="CAG6674196.1"/>
    </source>
</evidence>
<organism evidence="2">
    <name type="scientific">Cacopsylla melanoneura</name>
    <dbReference type="NCBI Taxonomy" id="428564"/>
    <lineage>
        <taxon>Eukaryota</taxon>
        <taxon>Metazoa</taxon>
        <taxon>Ecdysozoa</taxon>
        <taxon>Arthropoda</taxon>
        <taxon>Hexapoda</taxon>
        <taxon>Insecta</taxon>
        <taxon>Pterygota</taxon>
        <taxon>Neoptera</taxon>
        <taxon>Paraneoptera</taxon>
        <taxon>Hemiptera</taxon>
        <taxon>Sternorrhyncha</taxon>
        <taxon>Psylloidea</taxon>
        <taxon>Psyllidae</taxon>
        <taxon>Psyllinae</taxon>
        <taxon>Cacopsylla</taxon>
    </lineage>
</organism>
<reference evidence="2" key="1">
    <citation type="submission" date="2021-05" db="EMBL/GenBank/DDBJ databases">
        <authorList>
            <person name="Alioto T."/>
            <person name="Alioto T."/>
            <person name="Gomez Garrido J."/>
        </authorList>
    </citation>
    <scope>NUCLEOTIDE SEQUENCE</scope>
</reference>